<evidence type="ECO:0000259" key="17">
    <source>
        <dbReference type="Pfam" id="PF16916"/>
    </source>
</evidence>
<keyword evidence="7" id="KW-0406">Ion transport</keyword>
<comment type="catalytic activity">
    <reaction evidence="11">
        <text>Zn(2+)(in) + H(+)(out) = Zn(2+)(out) + H(+)(in)</text>
        <dbReference type="Rhea" id="RHEA:28839"/>
        <dbReference type="ChEBI" id="CHEBI:15378"/>
        <dbReference type="ChEBI" id="CHEBI:29105"/>
    </reaction>
</comment>
<dbReference type="Pfam" id="PF01545">
    <property type="entry name" value="Cation_efflux"/>
    <property type="match status" value="1"/>
</dbReference>
<dbReference type="Pfam" id="PF16916">
    <property type="entry name" value="ZT_dimer"/>
    <property type="match status" value="1"/>
</dbReference>
<reference evidence="18 19" key="1">
    <citation type="submission" date="2016-10" db="EMBL/GenBank/DDBJ databases">
        <authorList>
            <person name="de Groot N.N."/>
        </authorList>
    </citation>
    <scope>NUCLEOTIDE SEQUENCE [LARGE SCALE GENOMIC DNA]</scope>
    <source>
        <strain evidence="18 19">JCM 19513</strain>
    </source>
</reference>
<keyword evidence="19" id="KW-1185">Reference proteome</keyword>
<dbReference type="GO" id="GO:0015093">
    <property type="term" value="F:ferrous iron transmembrane transporter activity"/>
    <property type="evidence" value="ECO:0007669"/>
    <property type="project" value="TreeGrafter"/>
</dbReference>
<dbReference type="InterPro" id="IPR058533">
    <property type="entry name" value="Cation_efflux_TM"/>
</dbReference>
<keyword evidence="6 15" id="KW-0812">Transmembrane</keyword>
<evidence type="ECO:0000256" key="10">
    <source>
        <dbReference type="ARBA" id="ARBA00035584"/>
    </source>
</evidence>
<evidence type="ECO:0000256" key="8">
    <source>
        <dbReference type="ARBA" id="ARBA00022989"/>
    </source>
</evidence>
<dbReference type="EMBL" id="FOAS01000013">
    <property type="protein sequence ID" value="SEL52211.1"/>
    <property type="molecule type" value="Genomic_DNA"/>
</dbReference>
<feature type="domain" description="Cation efflux protein cytoplasmic" evidence="17">
    <location>
        <begin position="213"/>
        <end position="288"/>
    </location>
</feature>
<evidence type="ECO:0000256" key="1">
    <source>
        <dbReference type="ARBA" id="ARBA00004651"/>
    </source>
</evidence>
<name>A0A1H7QW23_9GAMM</name>
<keyword evidence="7" id="KW-0862">Zinc</keyword>
<evidence type="ECO:0000256" key="9">
    <source>
        <dbReference type="ARBA" id="ARBA00023136"/>
    </source>
</evidence>
<dbReference type="InterPro" id="IPR027469">
    <property type="entry name" value="Cation_efflux_TMD_sf"/>
</dbReference>
<organism evidence="18 19">
    <name type="scientific">Atopomonas hussainii</name>
    <dbReference type="NCBI Taxonomy" id="1429083"/>
    <lineage>
        <taxon>Bacteria</taxon>
        <taxon>Pseudomonadati</taxon>
        <taxon>Pseudomonadota</taxon>
        <taxon>Gammaproteobacteria</taxon>
        <taxon>Pseudomonadales</taxon>
        <taxon>Pseudomonadaceae</taxon>
        <taxon>Atopomonas</taxon>
    </lineage>
</organism>
<dbReference type="PANTHER" id="PTHR43840">
    <property type="entry name" value="MITOCHONDRIAL METAL TRANSPORTER 1-RELATED"/>
    <property type="match status" value="1"/>
</dbReference>
<keyword evidence="7" id="KW-0864">Zinc transport</keyword>
<keyword evidence="8 15" id="KW-1133">Transmembrane helix</keyword>
<evidence type="ECO:0000256" key="3">
    <source>
        <dbReference type="ARBA" id="ARBA00022448"/>
    </source>
</evidence>
<feature type="transmembrane region" description="Helical" evidence="15">
    <location>
        <begin position="82"/>
        <end position="103"/>
    </location>
</feature>
<dbReference type="Gene3D" id="3.30.70.1350">
    <property type="entry name" value="Cation efflux protein, cytoplasmic domain"/>
    <property type="match status" value="1"/>
</dbReference>
<evidence type="ECO:0000256" key="5">
    <source>
        <dbReference type="ARBA" id="ARBA00022496"/>
    </source>
</evidence>
<feature type="domain" description="Cation efflux protein transmembrane" evidence="16">
    <location>
        <begin position="17"/>
        <end position="208"/>
    </location>
</feature>
<protein>
    <recommendedName>
        <fullName evidence="14">Cation-efflux pump FieF</fullName>
    </recommendedName>
</protein>
<dbReference type="GO" id="GO:0006882">
    <property type="term" value="P:intracellular zinc ion homeostasis"/>
    <property type="evidence" value="ECO:0007669"/>
    <property type="project" value="TreeGrafter"/>
</dbReference>
<dbReference type="InterPro" id="IPR050291">
    <property type="entry name" value="CDF_Transporter"/>
</dbReference>
<comment type="subunit">
    <text evidence="13">Homodimer. The subunits are held together in a parallel orientation through zinc binding at the interface of the cytoplasmic domains.</text>
</comment>
<dbReference type="InterPro" id="IPR002524">
    <property type="entry name" value="Cation_efflux"/>
</dbReference>
<dbReference type="AlphaFoldDB" id="A0A1H7QW23"/>
<evidence type="ECO:0000313" key="18">
    <source>
        <dbReference type="EMBL" id="SEL52211.1"/>
    </source>
</evidence>
<evidence type="ECO:0000256" key="4">
    <source>
        <dbReference type="ARBA" id="ARBA00022475"/>
    </source>
</evidence>
<comment type="similarity">
    <text evidence="2">Belongs to the cation diffusion facilitator (CDF) transporter (TC 2.A.4) family. FieF subfamily.</text>
</comment>
<evidence type="ECO:0000256" key="14">
    <source>
        <dbReference type="ARBA" id="ARBA00072262"/>
    </source>
</evidence>
<feature type="transmembrane region" description="Helical" evidence="15">
    <location>
        <begin position="160"/>
        <end position="177"/>
    </location>
</feature>
<evidence type="ECO:0000256" key="6">
    <source>
        <dbReference type="ARBA" id="ARBA00022692"/>
    </source>
</evidence>
<comment type="catalytic activity">
    <reaction evidence="10">
        <text>Fe(2+)(in) + H(+)(out) = Fe(2+)(out) + H(+)(in)</text>
        <dbReference type="Rhea" id="RHEA:29439"/>
        <dbReference type="ChEBI" id="CHEBI:15378"/>
        <dbReference type="ChEBI" id="CHEBI:29033"/>
    </reaction>
</comment>
<dbReference type="GO" id="GO:0015086">
    <property type="term" value="F:cadmium ion transmembrane transporter activity"/>
    <property type="evidence" value="ECO:0007669"/>
    <property type="project" value="TreeGrafter"/>
</dbReference>
<dbReference type="InterPro" id="IPR036837">
    <property type="entry name" value="Cation_efflux_CTD_sf"/>
</dbReference>
<evidence type="ECO:0000256" key="13">
    <source>
        <dbReference type="ARBA" id="ARBA00062926"/>
    </source>
</evidence>
<comment type="subcellular location">
    <subcellularLocation>
        <location evidence="1">Cell membrane</location>
        <topology evidence="1">Multi-pass membrane protein</topology>
    </subcellularLocation>
</comment>
<evidence type="ECO:0000256" key="12">
    <source>
        <dbReference type="ARBA" id="ARBA00050984"/>
    </source>
</evidence>
<comment type="catalytic activity">
    <reaction evidence="12">
        <text>Cd(2+)(in) + H(+)(out) = Cd(2+)(out) + H(+)(in)</text>
        <dbReference type="Rhea" id="RHEA:28739"/>
        <dbReference type="ChEBI" id="CHEBI:15378"/>
        <dbReference type="ChEBI" id="CHEBI:48775"/>
    </reaction>
</comment>
<evidence type="ECO:0000259" key="16">
    <source>
        <dbReference type="Pfam" id="PF01545"/>
    </source>
</evidence>
<evidence type="ECO:0000256" key="11">
    <source>
        <dbReference type="ARBA" id="ARBA00047695"/>
    </source>
</evidence>
<dbReference type="FunFam" id="3.30.70.1350:FF:000002">
    <property type="entry name" value="Ferrous-iron efflux pump FieF"/>
    <property type="match status" value="1"/>
</dbReference>
<keyword evidence="5" id="KW-0408">Iron</keyword>
<dbReference type="SUPFAM" id="SSF161111">
    <property type="entry name" value="Cation efflux protein transmembrane domain-like"/>
    <property type="match status" value="1"/>
</dbReference>
<evidence type="ECO:0000256" key="15">
    <source>
        <dbReference type="SAM" id="Phobius"/>
    </source>
</evidence>
<evidence type="ECO:0000256" key="7">
    <source>
        <dbReference type="ARBA" id="ARBA00022906"/>
    </source>
</evidence>
<dbReference type="Proteomes" id="UP000185766">
    <property type="component" value="Unassembled WGS sequence"/>
</dbReference>
<evidence type="ECO:0000256" key="2">
    <source>
        <dbReference type="ARBA" id="ARBA00010212"/>
    </source>
</evidence>
<accession>A0A1H7QW23</accession>
<evidence type="ECO:0000313" key="19">
    <source>
        <dbReference type="Proteomes" id="UP000185766"/>
    </source>
</evidence>
<proteinExistence type="inferred from homology"/>
<dbReference type="NCBIfam" id="TIGR01297">
    <property type="entry name" value="CDF"/>
    <property type="match status" value="1"/>
</dbReference>
<dbReference type="InterPro" id="IPR027470">
    <property type="entry name" value="Cation_efflux_CTD"/>
</dbReference>
<dbReference type="Gene3D" id="1.20.1510.10">
    <property type="entry name" value="Cation efflux protein transmembrane domain"/>
    <property type="match status" value="1"/>
</dbReference>
<gene>
    <name evidence="18" type="ORF">SAMN05216214_11395</name>
</gene>
<dbReference type="FunFam" id="1.20.1510.10:FF:000001">
    <property type="entry name" value="Ferrous-iron efflux pump FieF"/>
    <property type="match status" value="1"/>
</dbReference>
<keyword evidence="4" id="KW-1003">Cell membrane</keyword>
<keyword evidence="5" id="KW-0410">Iron transport</keyword>
<dbReference type="GO" id="GO:0005886">
    <property type="term" value="C:plasma membrane"/>
    <property type="evidence" value="ECO:0007669"/>
    <property type="project" value="UniProtKB-SubCell"/>
</dbReference>
<dbReference type="SUPFAM" id="SSF160240">
    <property type="entry name" value="Cation efflux protein cytoplasmic domain-like"/>
    <property type="match status" value="1"/>
</dbReference>
<keyword evidence="3" id="KW-0813">Transport</keyword>
<dbReference type="STRING" id="1429083.GCA_001885685_03304"/>
<keyword evidence="9 15" id="KW-0472">Membrane</keyword>
<dbReference type="RefSeq" id="WP_074869479.1">
    <property type="nucleotide sequence ID" value="NZ_FOAS01000013.1"/>
</dbReference>
<dbReference type="GO" id="GO:0015341">
    <property type="term" value="F:zinc efflux antiporter activity"/>
    <property type="evidence" value="ECO:0007669"/>
    <property type="project" value="TreeGrafter"/>
</dbReference>
<dbReference type="PANTHER" id="PTHR43840:SF41">
    <property type="entry name" value="CATION-EFFLUX PUMP FIEF"/>
    <property type="match status" value="1"/>
</dbReference>
<feature type="transmembrane region" description="Helical" evidence="15">
    <location>
        <begin position="118"/>
        <end position="139"/>
    </location>
</feature>
<feature type="transmembrane region" description="Helical" evidence="15">
    <location>
        <begin position="183"/>
        <end position="200"/>
    </location>
</feature>
<sequence length="294" mass="31733">MSTHANYRFWLKLASRAAVVTALLLITLKTWAWLASGSVSLLAGLTDSLMDGLASLLNLLAVQIALKPADREHRFGHGKAEALAGLAQAAFITGSSVLVALQAADRLLHPKPLAATDLAIGVIVVSLVMTLALVTLQRVAYARTQSTAIAADALHYRSDILLNAGILFALWASSFGWRLLDPIAGLLIAAYILFSAWGIVRHALRVLMDEELADEIRQHILSLARSTPGVHGAHDLRTRSAGADWFIQLHLELDGQISLEQAHRHCDAVEQAIKAAYPQAQVLLHADPPSALRR</sequence>